<protein>
    <submittedName>
        <fullName evidence="1">Uncharacterized protein</fullName>
    </submittedName>
</protein>
<dbReference type="Proteomes" id="UP001152795">
    <property type="component" value="Unassembled WGS sequence"/>
</dbReference>
<keyword evidence="2" id="KW-1185">Reference proteome</keyword>
<feature type="non-terminal residue" evidence="1">
    <location>
        <position position="1"/>
    </location>
</feature>
<organism evidence="1 2">
    <name type="scientific">Paramuricea clavata</name>
    <name type="common">Red gorgonian</name>
    <name type="synonym">Violescent sea-whip</name>
    <dbReference type="NCBI Taxonomy" id="317549"/>
    <lineage>
        <taxon>Eukaryota</taxon>
        <taxon>Metazoa</taxon>
        <taxon>Cnidaria</taxon>
        <taxon>Anthozoa</taxon>
        <taxon>Octocorallia</taxon>
        <taxon>Malacalcyonacea</taxon>
        <taxon>Plexauridae</taxon>
        <taxon>Paramuricea</taxon>
    </lineage>
</organism>
<feature type="non-terminal residue" evidence="1">
    <location>
        <position position="63"/>
    </location>
</feature>
<dbReference type="EMBL" id="CACRXK020003766">
    <property type="protein sequence ID" value="CAB4000150.1"/>
    <property type="molecule type" value="Genomic_DNA"/>
</dbReference>
<gene>
    <name evidence="1" type="ORF">PACLA_8A075218</name>
</gene>
<evidence type="ECO:0000313" key="1">
    <source>
        <dbReference type="EMBL" id="CAB4000150.1"/>
    </source>
</evidence>
<reference evidence="1" key="1">
    <citation type="submission" date="2020-04" db="EMBL/GenBank/DDBJ databases">
        <authorList>
            <person name="Alioto T."/>
            <person name="Alioto T."/>
            <person name="Gomez Garrido J."/>
        </authorList>
    </citation>
    <scope>NUCLEOTIDE SEQUENCE</scope>
    <source>
        <strain evidence="1">A484AB</strain>
    </source>
</reference>
<comment type="caution">
    <text evidence="1">The sequence shown here is derived from an EMBL/GenBank/DDBJ whole genome shotgun (WGS) entry which is preliminary data.</text>
</comment>
<name>A0A7D9E2L5_PARCT</name>
<proteinExistence type="predicted"/>
<sequence length="63" mass="6929">PEDLALGEIDNFTLDGPEFGINLGRPDDSAESWVFSVPSLRACSYGMGNLFRIRSKDRSVIPV</sequence>
<evidence type="ECO:0000313" key="2">
    <source>
        <dbReference type="Proteomes" id="UP001152795"/>
    </source>
</evidence>
<dbReference type="AlphaFoldDB" id="A0A7D9E2L5"/>
<accession>A0A7D9E2L5</accession>